<evidence type="ECO:0000256" key="1">
    <source>
        <dbReference type="ARBA" id="ARBA00022649"/>
    </source>
</evidence>
<proteinExistence type="predicted"/>
<evidence type="ECO:0000313" key="3">
    <source>
        <dbReference type="Proteomes" id="UP000683291"/>
    </source>
</evidence>
<reference evidence="2" key="1">
    <citation type="submission" date="2021-04" db="EMBL/GenBank/DDBJ databases">
        <title>Complete genome sequence for Sulfitobacter sp. strain JK7-1.</title>
        <authorList>
            <person name="Park S.-J."/>
        </authorList>
    </citation>
    <scope>NUCLEOTIDE SEQUENCE</scope>
    <source>
        <strain evidence="2">JK7-1</strain>
    </source>
</reference>
<dbReference type="KEGG" id="sual:KDD17_17790"/>
<dbReference type="Pfam" id="PF07362">
    <property type="entry name" value="CcdA"/>
    <property type="match status" value="1"/>
</dbReference>
<name>A0A975JHC1_9RHOB</name>
<dbReference type="AlphaFoldDB" id="A0A975JHC1"/>
<evidence type="ECO:0000313" key="2">
    <source>
        <dbReference type="EMBL" id="QUJ78312.1"/>
    </source>
</evidence>
<accession>A0A975JHC1</accession>
<protein>
    <submittedName>
        <fullName evidence="2">Type II toxin-antitoxin system CcdA family antitoxin</fullName>
    </submittedName>
</protein>
<dbReference type="Proteomes" id="UP000683291">
    <property type="component" value="Chromosome pJK7-1-2"/>
</dbReference>
<keyword evidence="1" id="KW-1277">Toxin-antitoxin system</keyword>
<keyword evidence="3" id="KW-1185">Reference proteome</keyword>
<gene>
    <name evidence="2" type="ORF">KDD17_17790</name>
</gene>
<organism evidence="2 3">
    <name type="scientific">Sulfitobacter albidus</name>
    <dbReference type="NCBI Taxonomy" id="2829501"/>
    <lineage>
        <taxon>Bacteria</taxon>
        <taxon>Pseudomonadati</taxon>
        <taxon>Pseudomonadota</taxon>
        <taxon>Alphaproteobacteria</taxon>
        <taxon>Rhodobacterales</taxon>
        <taxon>Roseobacteraceae</taxon>
        <taxon>Sulfitobacter</taxon>
    </lineage>
</organism>
<dbReference type="EMBL" id="CP073583">
    <property type="protein sequence ID" value="QUJ78312.1"/>
    <property type="molecule type" value="Genomic_DNA"/>
</dbReference>
<dbReference type="InterPro" id="IPR009956">
    <property type="entry name" value="Post-segregation_anti-tox_CcdA"/>
</dbReference>
<sequence>MGRIKVNMTLDAQIADEARALGLNMSRLAEAAIEQAAKAERNRLWRQQNAGALETYEAEIAGEGPALARYRSF</sequence>